<dbReference type="OrthoDB" id="10562753at2759"/>
<organism evidence="1 2">
    <name type="scientific">Dentiscutata erythropus</name>
    <dbReference type="NCBI Taxonomy" id="1348616"/>
    <lineage>
        <taxon>Eukaryota</taxon>
        <taxon>Fungi</taxon>
        <taxon>Fungi incertae sedis</taxon>
        <taxon>Mucoromycota</taxon>
        <taxon>Glomeromycotina</taxon>
        <taxon>Glomeromycetes</taxon>
        <taxon>Diversisporales</taxon>
        <taxon>Gigasporaceae</taxon>
        <taxon>Dentiscutata</taxon>
    </lineage>
</organism>
<dbReference type="AlphaFoldDB" id="A0A9N9A5Z1"/>
<gene>
    <name evidence="1" type="ORF">DERYTH_LOCUS3722</name>
</gene>
<reference evidence="1" key="1">
    <citation type="submission" date="2021-06" db="EMBL/GenBank/DDBJ databases">
        <authorList>
            <person name="Kallberg Y."/>
            <person name="Tangrot J."/>
            <person name="Rosling A."/>
        </authorList>
    </citation>
    <scope>NUCLEOTIDE SEQUENCE</scope>
    <source>
        <strain evidence="1">MA453B</strain>
    </source>
</reference>
<comment type="caution">
    <text evidence="1">The sequence shown here is derived from an EMBL/GenBank/DDBJ whole genome shotgun (WGS) entry which is preliminary data.</text>
</comment>
<dbReference type="EMBL" id="CAJVPY010001348">
    <property type="protein sequence ID" value="CAG8517939.1"/>
    <property type="molecule type" value="Genomic_DNA"/>
</dbReference>
<evidence type="ECO:0000313" key="1">
    <source>
        <dbReference type="EMBL" id="CAG8517939.1"/>
    </source>
</evidence>
<protein>
    <submittedName>
        <fullName evidence="1">19375_t:CDS:1</fullName>
    </submittedName>
</protein>
<accession>A0A9N9A5Z1</accession>
<evidence type="ECO:0000313" key="2">
    <source>
        <dbReference type="Proteomes" id="UP000789405"/>
    </source>
</evidence>
<keyword evidence="2" id="KW-1185">Reference proteome</keyword>
<sequence length="73" mass="8724">MEEKTDDDYSDNQIKSKDKFALAAQLYEEGKYNRSLIFFKTIIDEIKEEHQKFAAEQNFILYTFNYKVMPVNS</sequence>
<name>A0A9N9A5Z1_9GLOM</name>
<dbReference type="Proteomes" id="UP000789405">
    <property type="component" value="Unassembled WGS sequence"/>
</dbReference>
<proteinExistence type="predicted"/>